<comment type="function">
    <text evidence="1">May be involved in the biogenesis of curli organelles.</text>
</comment>
<keyword evidence="6" id="KW-1185">Reference proteome</keyword>
<evidence type="ECO:0000256" key="2">
    <source>
        <dbReference type="ARBA" id="ARBA00014024"/>
    </source>
</evidence>
<sequence>MAAKWYTLTTEKTSATATGWILSVRMLLCLGSFMLLVQSAMAQGQRRIPVRENQQEQQKQQQAPVRESKAAPLPAKKLEEALRLLLQATSDSAQAPRQQRAMEIDGLIVDQTISKVGHDFYDLFYTQFEAPTGTDEYVVTLVEKPSRGTATLITVSVNENDLLEMPLQPKADYIEAAVADAIGVVLAYLQEASSVSRQLEKGAKQPLEIF</sequence>
<comment type="caution">
    <text evidence="5">The sequence shown here is derived from an EMBL/GenBank/DDBJ whole genome shotgun (WGS) entry which is preliminary data.</text>
</comment>
<accession>A0A4Z0PD09</accession>
<proteinExistence type="predicted"/>
<evidence type="ECO:0000313" key="5">
    <source>
        <dbReference type="EMBL" id="TGE09559.1"/>
    </source>
</evidence>
<gene>
    <name evidence="5" type="ORF">EU556_01620</name>
</gene>
<dbReference type="InterPro" id="IPR018900">
    <property type="entry name" value="Curli_CsgE"/>
</dbReference>
<reference evidence="5 6" key="1">
    <citation type="submission" date="2019-04" db="EMBL/GenBank/DDBJ databases">
        <authorList>
            <person name="Feng G."/>
            <person name="Zhang J."/>
            <person name="Zhu H."/>
        </authorList>
    </citation>
    <scope>NUCLEOTIDE SEQUENCE [LARGE SCALE GENOMIC DNA]</scope>
    <source>
        <strain evidence="5 6">92R-1</strain>
    </source>
</reference>
<dbReference type="Pfam" id="PF10627">
    <property type="entry name" value="CsgE"/>
    <property type="match status" value="1"/>
</dbReference>
<protein>
    <recommendedName>
        <fullName evidence="2">Curli production assembly/transport component CsgE</fullName>
    </recommendedName>
</protein>
<organism evidence="5 6">
    <name type="scientific">Hymenobacter fodinae</name>
    <dbReference type="NCBI Taxonomy" id="2510796"/>
    <lineage>
        <taxon>Bacteria</taxon>
        <taxon>Pseudomonadati</taxon>
        <taxon>Bacteroidota</taxon>
        <taxon>Cytophagia</taxon>
        <taxon>Cytophagales</taxon>
        <taxon>Hymenobacteraceae</taxon>
        <taxon>Hymenobacter</taxon>
    </lineage>
</organism>
<evidence type="ECO:0000313" key="6">
    <source>
        <dbReference type="Proteomes" id="UP000298337"/>
    </source>
</evidence>
<feature type="region of interest" description="Disordered" evidence="4">
    <location>
        <begin position="48"/>
        <end position="71"/>
    </location>
</feature>
<dbReference type="AlphaFoldDB" id="A0A4Z0PD09"/>
<dbReference type="Proteomes" id="UP000298337">
    <property type="component" value="Unassembled WGS sequence"/>
</dbReference>
<evidence type="ECO:0000256" key="1">
    <source>
        <dbReference type="ARBA" id="ARBA00003989"/>
    </source>
</evidence>
<dbReference type="OrthoDB" id="1524955at2"/>
<evidence type="ECO:0000256" key="4">
    <source>
        <dbReference type="SAM" id="MobiDB-lite"/>
    </source>
</evidence>
<keyword evidence="3" id="KW-0732">Signal</keyword>
<dbReference type="EMBL" id="SRLA01000001">
    <property type="protein sequence ID" value="TGE09559.1"/>
    <property type="molecule type" value="Genomic_DNA"/>
</dbReference>
<name>A0A4Z0PD09_9BACT</name>
<evidence type="ECO:0000256" key="3">
    <source>
        <dbReference type="ARBA" id="ARBA00022729"/>
    </source>
</evidence>